<gene>
    <name evidence="6" type="ORF">AX13_01875</name>
</gene>
<evidence type="ECO:0000259" key="2">
    <source>
        <dbReference type="PROSITE" id="PS50112"/>
    </source>
</evidence>
<organism evidence="6 7">
    <name type="scientific">Comamonas aquatica DA1877</name>
    <dbReference type="NCBI Taxonomy" id="1457173"/>
    <lineage>
        <taxon>Bacteria</taxon>
        <taxon>Pseudomonadati</taxon>
        <taxon>Pseudomonadota</taxon>
        <taxon>Betaproteobacteria</taxon>
        <taxon>Burkholderiales</taxon>
        <taxon>Comamonadaceae</taxon>
        <taxon>Comamonas</taxon>
    </lineage>
</organism>
<dbReference type="EMBL" id="JBOK01000010">
    <property type="protein sequence ID" value="EXU80102.1"/>
    <property type="molecule type" value="Genomic_DNA"/>
</dbReference>
<dbReference type="InterPro" id="IPR029787">
    <property type="entry name" value="Nucleotide_cyclase"/>
</dbReference>
<evidence type="ECO:0000259" key="3">
    <source>
        <dbReference type="PROSITE" id="PS50113"/>
    </source>
</evidence>
<feature type="transmembrane region" description="Helical" evidence="1">
    <location>
        <begin position="97"/>
        <end position="114"/>
    </location>
</feature>
<dbReference type="InterPro" id="IPR000014">
    <property type="entry name" value="PAS"/>
</dbReference>
<dbReference type="NCBIfam" id="TIGR00254">
    <property type="entry name" value="GGDEF"/>
    <property type="match status" value="1"/>
</dbReference>
<dbReference type="SMART" id="SM00052">
    <property type="entry name" value="EAL"/>
    <property type="match status" value="1"/>
</dbReference>
<dbReference type="PATRIC" id="fig|1457173.3.peg.2044"/>
<keyword evidence="7" id="KW-1185">Reference proteome</keyword>
<protein>
    <submittedName>
        <fullName evidence="6">Diguanylate phosphodiesterase</fullName>
    </submittedName>
</protein>
<dbReference type="Pfam" id="PF00990">
    <property type="entry name" value="GGDEF"/>
    <property type="match status" value="1"/>
</dbReference>
<keyword evidence="1" id="KW-0472">Membrane</keyword>
<dbReference type="AlphaFoldDB" id="A0A014QAA8"/>
<dbReference type="CDD" id="cd01948">
    <property type="entry name" value="EAL"/>
    <property type="match status" value="1"/>
</dbReference>
<evidence type="ECO:0000313" key="6">
    <source>
        <dbReference type="EMBL" id="EXU80102.1"/>
    </source>
</evidence>
<dbReference type="InterPro" id="IPR000700">
    <property type="entry name" value="PAS-assoc_C"/>
</dbReference>
<dbReference type="SUPFAM" id="SSF141868">
    <property type="entry name" value="EAL domain-like"/>
    <property type="match status" value="1"/>
</dbReference>
<dbReference type="InterPro" id="IPR001633">
    <property type="entry name" value="EAL_dom"/>
</dbReference>
<evidence type="ECO:0000313" key="7">
    <source>
        <dbReference type="Proteomes" id="UP000020766"/>
    </source>
</evidence>
<dbReference type="GO" id="GO:0003824">
    <property type="term" value="F:catalytic activity"/>
    <property type="evidence" value="ECO:0007669"/>
    <property type="project" value="UniProtKB-ARBA"/>
</dbReference>
<feature type="domain" description="PAC" evidence="3">
    <location>
        <begin position="361"/>
        <end position="413"/>
    </location>
</feature>
<keyword evidence="1" id="KW-1133">Transmembrane helix</keyword>
<dbReference type="Pfam" id="PF00563">
    <property type="entry name" value="EAL"/>
    <property type="match status" value="1"/>
</dbReference>
<feature type="domain" description="PAC" evidence="3">
    <location>
        <begin position="497"/>
        <end position="550"/>
    </location>
</feature>
<feature type="domain" description="GGDEF" evidence="5">
    <location>
        <begin position="582"/>
        <end position="715"/>
    </location>
</feature>
<dbReference type="Gene3D" id="3.30.450.20">
    <property type="entry name" value="PAS domain"/>
    <property type="match status" value="3"/>
</dbReference>
<dbReference type="GO" id="GO:0006355">
    <property type="term" value="P:regulation of DNA-templated transcription"/>
    <property type="evidence" value="ECO:0007669"/>
    <property type="project" value="InterPro"/>
</dbReference>
<dbReference type="NCBIfam" id="TIGR00229">
    <property type="entry name" value="sensory_box"/>
    <property type="match status" value="2"/>
</dbReference>
<keyword evidence="1" id="KW-0812">Transmembrane</keyword>
<dbReference type="SMART" id="SM00267">
    <property type="entry name" value="GGDEF"/>
    <property type="match status" value="1"/>
</dbReference>
<dbReference type="PROSITE" id="PS50112">
    <property type="entry name" value="PAS"/>
    <property type="match status" value="2"/>
</dbReference>
<dbReference type="SMART" id="SM00086">
    <property type="entry name" value="PAC"/>
    <property type="match status" value="3"/>
</dbReference>
<name>A0A014QAA8_9BURK</name>
<dbReference type="InterPro" id="IPR000160">
    <property type="entry name" value="GGDEF_dom"/>
</dbReference>
<dbReference type="Proteomes" id="UP000020766">
    <property type="component" value="Unassembled WGS sequence"/>
</dbReference>
<dbReference type="STRING" id="225991.MA05_11010"/>
<feature type="domain" description="EAL" evidence="4">
    <location>
        <begin position="724"/>
        <end position="978"/>
    </location>
</feature>
<sequence length="992" mass="111223">MKMEAAICTVGSSALDLQKNKARPSCLQPHFSGGVHPVCTSPSESLMQHGKHVVTRKSPIPTGGDRPQHCGCSRLPHTPRSMNALRPLFLSLLRTRTAALGLAVVLAVTLVAIWETQQWPQHPGAWWGQGWDWLNLPWLAVALAWAALAHLWHNHICAQRQVVQTIYSAAYRTLPDAAGITSLRDGRFVDVNPAFCRMMGLELQQVIGRTNAELQVYATPDERSKLLDELSLRGQVEKMRILCQTGGELVPGTISAIPITVAGEECMLFVFHDMREHERTVQELYALNRQLQQAGHLARLGAWEDRRGQGLVYWSDVCYDMHGVPRGSALPRDYLNTFVVPEHRDRMRTQLQHCLRARSDWELEIQILRTDGRKLWVRSRGEAVLDDDGRITAMRGVMQDIDAQKRQEESIREREALLSITLEAASLGRWDWDLHTGLITGDAFWSTLNHLPVQDGPASLGQARQDWHWTELVGSHDIARFNQELLRHIDHPEDGPFDVTWRLQPAHGRSRWLRSMGKVVRYDLHGRAMRMLGVCLDVTTQQEQKHSLQQLAHFDALTGLANRIELAARLHEALVQARQSQQLLGVVYLDLDGFKPINDRLGHDAGDRLLVLVAKRLQHALRADDCVARFGGDEFVLLLSQIHTRVQCENLLQRLMASISRPYTLDGEAVQVTASIGYTLYPEDDCDADTLIRHADQAMYQAKQSGRNRIQAFDSTLERSQRAQQIQGLRIREGLEGGEFTLYVQPKVDTRHQRVVGVEVLSRWLHPERGVLSPQDFLPLIEGTELEVPFGQWALRHAMGCIEQLIAQGLQLQVAVNISARHLQQPGFAQWVTELLQAHPDVPPHWLDLEITESAALYDLQHVAQVLAQLRAQRISVTLDDFGTGYSSLTYLRGLPLDSLKIDRSFVRDMLSDPGDCAIVHGVVSLAQAFGYAVIAEGVESADQCSALELMGCHIAQGFHFAAPMPLAQLPAWLSTWSTAQATPPVAPAAMR</sequence>
<dbReference type="SUPFAM" id="SSF55073">
    <property type="entry name" value="Nucleotide cyclase"/>
    <property type="match status" value="1"/>
</dbReference>
<reference evidence="6 7" key="1">
    <citation type="submission" date="2014-01" db="EMBL/GenBank/DDBJ databases">
        <title>Interspecies Systems Biology Uncovers Metabolites Affecting C. elegans Gene Expression and Life History Traits.</title>
        <authorList>
            <person name="Watson E."/>
            <person name="Macneil L.T."/>
            <person name="Ritter A.D."/>
            <person name="Yilmaz L.S."/>
            <person name="Rosebrock A.P."/>
            <person name="Caudy A.A."/>
            <person name="Walhout A.J."/>
        </authorList>
    </citation>
    <scope>NUCLEOTIDE SEQUENCE [LARGE SCALE GENOMIC DNA]</scope>
    <source>
        <strain evidence="6 7">DA1877</strain>
    </source>
</reference>
<dbReference type="InterPro" id="IPR052155">
    <property type="entry name" value="Biofilm_reg_signaling"/>
</dbReference>
<dbReference type="PROSITE" id="PS50887">
    <property type="entry name" value="GGDEF"/>
    <property type="match status" value="1"/>
</dbReference>
<evidence type="ECO:0000259" key="5">
    <source>
        <dbReference type="PROSITE" id="PS50887"/>
    </source>
</evidence>
<dbReference type="Gene3D" id="3.30.70.270">
    <property type="match status" value="1"/>
</dbReference>
<dbReference type="Gene3D" id="3.20.20.450">
    <property type="entry name" value="EAL domain"/>
    <property type="match status" value="1"/>
</dbReference>
<feature type="domain" description="PAS" evidence="2">
    <location>
        <begin position="185"/>
        <end position="239"/>
    </location>
</feature>
<dbReference type="FunFam" id="3.30.70.270:FF:000001">
    <property type="entry name" value="Diguanylate cyclase domain protein"/>
    <property type="match status" value="1"/>
</dbReference>
<dbReference type="Pfam" id="PF08447">
    <property type="entry name" value="PAS_3"/>
    <property type="match status" value="2"/>
</dbReference>
<dbReference type="PANTHER" id="PTHR44757:SF2">
    <property type="entry name" value="BIOFILM ARCHITECTURE MAINTENANCE PROTEIN MBAA"/>
    <property type="match status" value="1"/>
</dbReference>
<dbReference type="CDD" id="cd00130">
    <property type="entry name" value="PAS"/>
    <property type="match status" value="2"/>
</dbReference>
<dbReference type="InterPro" id="IPR035919">
    <property type="entry name" value="EAL_sf"/>
</dbReference>
<dbReference type="CDD" id="cd01949">
    <property type="entry name" value="GGDEF"/>
    <property type="match status" value="1"/>
</dbReference>
<evidence type="ECO:0000259" key="4">
    <source>
        <dbReference type="PROSITE" id="PS50883"/>
    </source>
</evidence>
<dbReference type="InterPro" id="IPR035965">
    <property type="entry name" value="PAS-like_dom_sf"/>
</dbReference>
<dbReference type="InterPro" id="IPR001610">
    <property type="entry name" value="PAC"/>
</dbReference>
<proteinExistence type="predicted"/>
<dbReference type="InterPro" id="IPR043128">
    <property type="entry name" value="Rev_trsase/Diguanyl_cyclase"/>
</dbReference>
<feature type="domain" description="PAS" evidence="2">
    <location>
        <begin position="305"/>
        <end position="358"/>
    </location>
</feature>
<dbReference type="Pfam" id="PF00989">
    <property type="entry name" value="PAS"/>
    <property type="match status" value="1"/>
</dbReference>
<dbReference type="PANTHER" id="PTHR44757">
    <property type="entry name" value="DIGUANYLATE CYCLASE DGCP"/>
    <property type="match status" value="1"/>
</dbReference>
<dbReference type="SUPFAM" id="SSF55785">
    <property type="entry name" value="PYP-like sensor domain (PAS domain)"/>
    <property type="match status" value="3"/>
</dbReference>
<accession>A0A014QAA8</accession>
<dbReference type="InterPro" id="IPR013767">
    <property type="entry name" value="PAS_fold"/>
</dbReference>
<dbReference type="PROSITE" id="PS50113">
    <property type="entry name" value="PAC"/>
    <property type="match status" value="2"/>
</dbReference>
<dbReference type="SMART" id="SM00091">
    <property type="entry name" value="PAS"/>
    <property type="match status" value="2"/>
</dbReference>
<comment type="caution">
    <text evidence="6">The sequence shown here is derived from an EMBL/GenBank/DDBJ whole genome shotgun (WGS) entry which is preliminary data.</text>
</comment>
<dbReference type="PROSITE" id="PS50883">
    <property type="entry name" value="EAL"/>
    <property type="match status" value="1"/>
</dbReference>
<dbReference type="InterPro" id="IPR013655">
    <property type="entry name" value="PAS_fold_3"/>
</dbReference>
<evidence type="ECO:0000256" key="1">
    <source>
        <dbReference type="SAM" id="Phobius"/>
    </source>
</evidence>